<dbReference type="Pfam" id="PF00490">
    <property type="entry name" value="ALAD"/>
    <property type="match status" value="1"/>
</dbReference>
<evidence type="ECO:0000256" key="12">
    <source>
        <dbReference type="RuleBase" id="RU004161"/>
    </source>
</evidence>
<keyword evidence="10" id="KW-0479">Metal-binding</keyword>
<evidence type="ECO:0000256" key="7">
    <source>
        <dbReference type="ARBA" id="ARBA00023244"/>
    </source>
</evidence>
<dbReference type="PRINTS" id="PR00144">
    <property type="entry name" value="DALDHYDRTASE"/>
</dbReference>
<dbReference type="Proteomes" id="UP000317977">
    <property type="component" value="Unassembled WGS sequence"/>
</dbReference>
<dbReference type="GO" id="GO:0008270">
    <property type="term" value="F:zinc ion binding"/>
    <property type="evidence" value="ECO:0007669"/>
    <property type="project" value="TreeGrafter"/>
</dbReference>
<evidence type="ECO:0000256" key="6">
    <source>
        <dbReference type="ARBA" id="ARBA00023239"/>
    </source>
</evidence>
<dbReference type="InterPro" id="IPR030656">
    <property type="entry name" value="ALAD_AS"/>
</dbReference>
<dbReference type="PANTHER" id="PTHR11458">
    <property type="entry name" value="DELTA-AMINOLEVULINIC ACID DEHYDRATASE"/>
    <property type="match status" value="1"/>
</dbReference>
<dbReference type="UniPathway" id="UPA00251">
    <property type="reaction ID" value="UER00318"/>
</dbReference>
<name>A0A5C6F924_9BACT</name>
<dbReference type="NCBIfam" id="NF006762">
    <property type="entry name" value="PRK09283.1"/>
    <property type="match status" value="1"/>
</dbReference>
<comment type="subunit">
    <text evidence="11">Homooctamer.</text>
</comment>
<dbReference type="SUPFAM" id="SSF51569">
    <property type="entry name" value="Aldolase"/>
    <property type="match status" value="1"/>
</dbReference>
<dbReference type="GO" id="GO:0006782">
    <property type="term" value="P:protoporphyrinogen IX biosynthetic process"/>
    <property type="evidence" value="ECO:0007669"/>
    <property type="project" value="UniProtKB-UniPathway"/>
</dbReference>
<comment type="similarity">
    <text evidence="2 12">Belongs to the ALAD family.</text>
</comment>
<feature type="binding site" evidence="10">
    <location>
        <position position="239"/>
    </location>
    <ligand>
        <name>Mg(2+)</name>
        <dbReference type="ChEBI" id="CHEBI:18420"/>
    </ligand>
</feature>
<dbReference type="Gene3D" id="3.20.20.70">
    <property type="entry name" value="Aldolase class I"/>
    <property type="match status" value="1"/>
</dbReference>
<keyword evidence="6 11" id="KW-0456">Lyase</keyword>
<dbReference type="SMART" id="SM01004">
    <property type="entry name" value="ALAD"/>
    <property type="match status" value="1"/>
</dbReference>
<dbReference type="PIRSF" id="PIRSF001415">
    <property type="entry name" value="Porphbilin_synth"/>
    <property type="match status" value="1"/>
</dbReference>
<evidence type="ECO:0000256" key="11">
    <source>
        <dbReference type="RuleBase" id="RU000515"/>
    </source>
</evidence>
<gene>
    <name evidence="13" type="primary">hemB_2</name>
    <name evidence="13" type="ORF">Poly59_23040</name>
</gene>
<comment type="caution">
    <text evidence="13">The sequence shown here is derived from an EMBL/GenBank/DDBJ whole genome shotgun (WGS) entry which is preliminary data.</text>
</comment>
<keyword evidence="5" id="KW-0350">Heme biosynthesis</keyword>
<accession>A0A5C6F924</accession>
<feature type="active site" description="Schiff-base intermediate with substrate" evidence="9">
    <location>
        <position position="254"/>
    </location>
</feature>
<dbReference type="EC" id="4.2.1.24" evidence="3 11"/>
<evidence type="ECO:0000256" key="8">
    <source>
        <dbReference type="ARBA" id="ARBA00047651"/>
    </source>
</evidence>
<dbReference type="FunFam" id="3.20.20.70:FF:000019">
    <property type="entry name" value="Delta-aminolevulinic acid dehydratase"/>
    <property type="match status" value="1"/>
</dbReference>
<protein>
    <recommendedName>
        <fullName evidence="4 11">Delta-aminolevulinic acid dehydratase</fullName>
        <ecNumber evidence="3 11">4.2.1.24</ecNumber>
    </recommendedName>
</protein>
<keyword evidence="14" id="KW-1185">Reference proteome</keyword>
<evidence type="ECO:0000313" key="14">
    <source>
        <dbReference type="Proteomes" id="UP000317977"/>
    </source>
</evidence>
<evidence type="ECO:0000256" key="1">
    <source>
        <dbReference type="ARBA" id="ARBA00004694"/>
    </source>
</evidence>
<dbReference type="InterPro" id="IPR013785">
    <property type="entry name" value="Aldolase_TIM"/>
</dbReference>
<proteinExistence type="inferred from homology"/>
<keyword evidence="10" id="KW-0460">Magnesium</keyword>
<dbReference type="GO" id="GO:0004655">
    <property type="term" value="F:porphobilinogen synthase activity"/>
    <property type="evidence" value="ECO:0007669"/>
    <property type="project" value="UniProtKB-EC"/>
</dbReference>
<dbReference type="InterPro" id="IPR001731">
    <property type="entry name" value="ALAD"/>
</dbReference>
<evidence type="ECO:0000256" key="3">
    <source>
        <dbReference type="ARBA" id="ARBA00012053"/>
    </source>
</evidence>
<dbReference type="OrthoDB" id="9805001at2"/>
<evidence type="ECO:0000313" key="13">
    <source>
        <dbReference type="EMBL" id="TWU56001.1"/>
    </source>
</evidence>
<dbReference type="RefSeq" id="WP_146534085.1">
    <property type="nucleotide sequence ID" value="NZ_SJPX01000002.1"/>
</dbReference>
<keyword evidence="7 11" id="KW-0627">Porphyrin biosynthesis</keyword>
<sequence>MRDFPMTRLRRLRSDDWCRRLVRECELTPSDLIWPIFVVEGINHRESVEELPGVDRLSIDLAVTAAKEAASAGIPVVNIIPVIKQDKKDDRGSEAGNGDNLVCRAVRAIREAKVDVGIMCDVALDLFTSHGHDGILDSTGNVDNDATVEALAEQVIVQARAGADMMAPSDMMDGRVKGIRSRLESEGMHDVKIIVHSAKYASALYGPYRDAVGSSANLGKNGKQTYQQDPGNYQEALHEVEMDIREGADMIMVKPGTFYLDVIRKIKDKFQMPTFAFHVSGEYAMVKAAGERGWIDADRVMVEALLSLKRSGCSGIVTYAALDVAKMLGQNNRVIR</sequence>
<comment type="pathway">
    <text evidence="1">Porphyrin-containing compound metabolism; protoporphyrin-IX biosynthesis; coproporphyrinogen-III from 5-aminolevulinate: step 1/4.</text>
</comment>
<feature type="active site" description="Schiff-base intermediate with substrate" evidence="9">
    <location>
        <position position="199"/>
    </location>
</feature>
<comment type="catalytic activity">
    <reaction evidence="8 11">
        <text>2 5-aminolevulinate = porphobilinogen + 2 H2O + H(+)</text>
        <dbReference type="Rhea" id="RHEA:24064"/>
        <dbReference type="ChEBI" id="CHEBI:15377"/>
        <dbReference type="ChEBI" id="CHEBI:15378"/>
        <dbReference type="ChEBI" id="CHEBI:58126"/>
        <dbReference type="ChEBI" id="CHEBI:356416"/>
        <dbReference type="EC" id="4.2.1.24"/>
    </reaction>
</comment>
<organism evidence="13 14">
    <name type="scientific">Rubripirellula reticaptiva</name>
    <dbReference type="NCBI Taxonomy" id="2528013"/>
    <lineage>
        <taxon>Bacteria</taxon>
        <taxon>Pseudomonadati</taxon>
        <taxon>Planctomycetota</taxon>
        <taxon>Planctomycetia</taxon>
        <taxon>Pirellulales</taxon>
        <taxon>Pirellulaceae</taxon>
        <taxon>Rubripirellula</taxon>
    </lineage>
</organism>
<dbReference type="GO" id="GO:0005829">
    <property type="term" value="C:cytosol"/>
    <property type="evidence" value="ECO:0007669"/>
    <property type="project" value="TreeGrafter"/>
</dbReference>
<evidence type="ECO:0000256" key="9">
    <source>
        <dbReference type="PIRSR" id="PIRSR001415-1"/>
    </source>
</evidence>
<dbReference type="AlphaFoldDB" id="A0A5C6F924"/>
<evidence type="ECO:0000256" key="5">
    <source>
        <dbReference type="ARBA" id="ARBA00023133"/>
    </source>
</evidence>
<evidence type="ECO:0000256" key="10">
    <source>
        <dbReference type="PIRSR" id="PIRSR001415-5"/>
    </source>
</evidence>
<evidence type="ECO:0000256" key="4">
    <source>
        <dbReference type="ARBA" id="ARBA00020771"/>
    </source>
</evidence>
<dbReference type="PANTHER" id="PTHR11458:SF0">
    <property type="entry name" value="DELTA-AMINOLEVULINIC ACID DEHYDRATASE"/>
    <property type="match status" value="1"/>
</dbReference>
<dbReference type="PROSITE" id="PS00169">
    <property type="entry name" value="D_ALA_DEHYDRATASE"/>
    <property type="match status" value="1"/>
</dbReference>
<evidence type="ECO:0000256" key="2">
    <source>
        <dbReference type="ARBA" id="ARBA00008055"/>
    </source>
</evidence>
<dbReference type="EMBL" id="SJPX01000002">
    <property type="protein sequence ID" value="TWU56001.1"/>
    <property type="molecule type" value="Genomic_DNA"/>
</dbReference>
<reference evidence="13 14" key="1">
    <citation type="submission" date="2019-02" db="EMBL/GenBank/DDBJ databases">
        <title>Deep-cultivation of Planctomycetes and their phenomic and genomic characterization uncovers novel biology.</title>
        <authorList>
            <person name="Wiegand S."/>
            <person name="Jogler M."/>
            <person name="Boedeker C."/>
            <person name="Pinto D."/>
            <person name="Vollmers J."/>
            <person name="Rivas-Marin E."/>
            <person name="Kohn T."/>
            <person name="Peeters S.H."/>
            <person name="Heuer A."/>
            <person name="Rast P."/>
            <person name="Oberbeckmann S."/>
            <person name="Bunk B."/>
            <person name="Jeske O."/>
            <person name="Meyerdierks A."/>
            <person name="Storesund J.E."/>
            <person name="Kallscheuer N."/>
            <person name="Luecker S."/>
            <person name="Lage O.M."/>
            <person name="Pohl T."/>
            <person name="Merkel B.J."/>
            <person name="Hornburger P."/>
            <person name="Mueller R.-W."/>
            <person name="Bruemmer F."/>
            <person name="Labrenz M."/>
            <person name="Spormann A.M."/>
            <person name="Op Den Camp H."/>
            <person name="Overmann J."/>
            <person name="Amann R."/>
            <person name="Jetten M.S.M."/>
            <person name="Mascher T."/>
            <person name="Medema M.H."/>
            <person name="Devos D.P."/>
            <person name="Kaster A.-K."/>
            <person name="Ovreas L."/>
            <person name="Rohde M."/>
            <person name="Galperin M.Y."/>
            <person name="Jogler C."/>
        </authorList>
    </citation>
    <scope>NUCLEOTIDE SEQUENCE [LARGE SCALE GENOMIC DNA]</scope>
    <source>
        <strain evidence="13 14">Poly59</strain>
    </source>
</reference>